<comment type="similarity">
    <text evidence="1 5">Belongs to the universal ribosomal protein uS15 family.</text>
</comment>
<evidence type="ECO:0000259" key="6">
    <source>
        <dbReference type="SMART" id="SM01386"/>
    </source>
</evidence>
<gene>
    <name evidence="7" type="primary">rps15p</name>
    <name evidence="7" type="ORF">DRO07_03195</name>
</gene>
<organism evidence="7 8">
    <name type="scientific">Candidatus Iainarchaeum sp</name>
    <dbReference type="NCBI Taxonomy" id="3101447"/>
    <lineage>
        <taxon>Archaea</taxon>
        <taxon>Candidatus Iainarchaeota</taxon>
        <taxon>Candidatus Iainarchaeia</taxon>
        <taxon>Candidatus Iainarchaeales</taxon>
        <taxon>Candidatus Iainarchaeaceae</taxon>
        <taxon>Candidatus Iainarchaeum</taxon>
    </lineage>
</organism>
<dbReference type="SMART" id="SM01387">
    <property type="entry name" value="Ribosomal_S15"/>
    <property type="match status" value="1"/>
</dbReference>
<evidence type="ECO:0000256" key="4">
    <source>
        <dbReference type="ARBA" id="ARBA00035313"/>
    </source>
</evidence>
<name>A0A497JEX8_9ARCH</name>
<dbReference type="GO" id="GO:0022627">
    <property type="term" value="C:cytosolic small ribosomal subunit"/>
    <property type="evidence" value="ECO:0007669"/>
    <property type="project" value="TreeGrafter"/>
</dbReference>
<dbReference type="Gene3D" id="1.10.287.10">
    <property type="entry name" value="S15/NS1, RNA-binding"/>
    <property type="match status" value="1"/>
</dbReference>
<evidence type="ECO:0000313" key="8">
    <source>
        <dbReference type="Proteomes" id="UP000277633"/>
    </source>
</evidence>
<dbReference type="InterPro" id="IPR000589">
    <property type="entry name" value="Ribosomal_uS15"/>
</dbReference>
<proteinExistence type="inferred from homology"/>
<feature type="non-terminal residue" evidence="7">
    <location>
        <position position="113"/>
    </location>
</feature>
<dbReference type="SUPFAM" id="SSF47060">
    <property type="entry name" value="S15/NS1 RNA-binding domain"/>
    <property type="match status" value="1"/>
</dbReference>
<feature type="domain" description="Small ribosomal subunit protein uS15 N-terminal" evidence="6">
    <location>
        <begin position="1"/>
        <end position="46"/>
    </location>
</feature>
<dbReference type="Proteomes" id="UP000277633">
    <property type="component" value="Unassembled WGS sequence"/>
</dbReference>
<dbReference type="InterPro" id="IPR012606">
    <property type="entry name" value="Ribosomal_uS15_N"/>
</dbReference>
<dbReference type="Pfam" id="PF08069">
    <property type="entry name" value="Ribosomal_S13_N"/>
    <property type="match status" value="1"/>
</dbReference>
<sequence>MKKENKSRVPWVEYKPEEIAEIIKKLHHEGKTKSEIGLILRDQYGIPSVKAVTGKTISKILEEQNIKEEVPEDLMNLIRKSVKLMEHIETHRKDFKAKRGYELTVSKIRRLVD</sequence>
<dbReference type="SMART" id="SM01386">
    <property type="entry name" value="Ribosomal_S13_N"/>
    <property type="match status" value="1"/>
</dbReference>
<dbReference type="Gene3D" id="4.10.860.130">
    <property type="match status" value="1"/>
</dbReference>
<dbReference type="GO" id="GO:0003735">
    <property type="term" value="F:structural constituent of ribosome"/>
    <property type="evidence" value="ECO:0007669"/>
    <property type="project" value="InterPro"/>
</dbReference>
<reference evidence="7 8" key="1">
    <citation type="submission" date="2018-06" db="EMBL/GenBank/DDBJ databases">
        <title>Extensive metabolic versatility and redundancy in microbially diverse, dynamic hydrothermal sediments.</title>
        <authorList>
            <person name="Dombrowski N."/>
            <person name="Teske A."/>
            <person name="Baker B.J."/>
        </authorList>
    </citation>
    <scope>NUCLEOTIDE SEQUENCE [LARGE SCALE GENOMIC DNA]</scope>
    <source>
        <strain evidence="7">B9_G13</strain>
    </source>
</reference>
<evidence type="ECO:0000256" key="2">
    <source>
        <dbReference type="ARBA" id="ARBA00022980"/>
    </source>
</evidence>
<comment type="caution">
    <text evidence="7">The sequence shown here is derived from an EMBL/GenBank/DDBJ whole genome shotgun (WGS) entry which is preliminary data.</text>
</comment>
<protein>
    <recommendedName>
        <fullName evidence="4">30S ribosomal protein S15</fullName>
    </recommendedName>
</protein>
<accession>A0A497JEX8</accession>
<dbReference type="CDD" id="cd00677">
    <property type="entry name" value="S15_NS1_EPRS_RNA-bind"/>
    <property type="match status" value="1"/>
</dbReference>
<evidence type="ECO:0000313" key="7">
    <source>
        <dbReference type="EMBL" id="RLG68687.1"/>
    </source>
</evidence>
<dbReference type="InterPro" id="IPR009068">
    <property type="entry name" value="uS15_NS1_RNA-bd_sf"/>
</dbReference>
<evidence type="ECO:0000256" key="1">
    <source>
        <dbReference type="ARBA" id="ARBA00008434"/>
    </source>
</evidence>
<dbReference type="PANTHER" id="PTHR11885:SF6">
    <property type="entry name" value="SMALL RIBOSOMAL SUBUNIT PROTEIN US15"/>
    <property type="match status" value="1"/>
</dbReference>
<evidence type="ECO:0000256" key="5">
    <source>
        <dbReference type="RuleBase" id="RU003919"/>
    </source>
</evidence>
<dbReference type="PANTHER" id="PTHR11885">
    <property type="entry name" value="RIBOSOMAL PROTEIN S15P/S13E"/>
    <property type="match status" value="1"/>
</dbReference>
<dbReference type="GO" id="GO:0070181">
    <property type="term" value="F:small ribosomal subunit rRNA binding"/>
    <property type="evidence" value="ECO:0007669"/>
    <property type="project" value="TreeGrafter"/>
</dbReference>
<dbReference type="GO" id="GO:0006412">
    <property type="term" value="P:translation"/>
    <property type="evidence" value="ECO:0007669"/>
    <property type="project" value="InterPro"/>
</dbReference>
<dbReference type="EMBL" id="QMWO01000129">
    <property type="protein sequence ID" value="RLG68687.1"/>
    <property type="molecule type" value="Genomic_DNA"/>
</dbReference>
<dbReference type="Pfam" id="PF00312">
    <property type="entry name" value="Ribosomal_S15"/>
    <property type="match status" value="1"/>
</dbReference>
<keyword evidence="3 5" id="KW-0687">Ribonucleoprotein</keyword>
<dbReference type="AlphaFoldDB" id="A0A497JEX8"/>
<keyword evidence="2 5" id="KW-0689">Ribosomal protein</keyword>
<evidence type="ECO:0000256" key="3">
    <source>
        <dbReference type="ARBA" id="ARBA00023274"/>
    </source>
</evidence>
<dbReference type="InterPro" id="IPR023029">
    <property type="entry name" value="Ribosomal_uS15_arc_euk"/>
</dbReference>